<evidence type="ECO:0000256" key="1">
    <source>
        <dbReference type="SAM" id="Coils"/>
    </source>
</evidence>
<name>A0AAW7Z7V3_9ALTE</name>
<keyword evidence="1" id="KW-0175">Coiled coil</keyword>
<evidence type="ECO:0000313" key="2">
    <source>
        <dbReference type="EMBL" id="MDO6578828.1"/>
    </source>
</evidence>
<sequence>MFLICTAEHSVLWEALCKSLALYTVNSIDSLDSSKGLNVVVKPVTNADFNQHKQALGSADTALIAFPPELQLAAALHCREPFTVQVVINNLKATQLLAERECVNYVFSIENLASDLRGSDSGKKIAHYFSNLQAPDISPQTLNVAKSILKLEPQITSLYNQVKQLLAINIDAQPEVEIAGGTAANYLIKTMQELCQSKEENQVLTEQLTESQIEIAKLINEKHSRKSSLEQDISVLTSQLFVLQYQLEIGGGLTSTGKSKNTAAFAAKNKELELQHSKLLAKLKRKSEAEKQLRLQVAELRATEQSASWKISKNFEKLSAKVSKNAKQRKRLLDNVAIVYSSDYFDADWYLSTYKDVKESGVDPAEHYLVFGAKEGRRPSAEFDGDWYLKKNTDVAKSGLNPLLHFLKYGKSEKRAPNRFSAF</sequence>
<gene>
    <name evidence="2" type="ORF">Q4527_15590</name>
</gene>
<proteinExistence type="predicted"/>
<feature type="coiled-coil region" evidence="1">
    <location>
        <begin position="269"/>
        <end position="306"/>
    </location>
</feature>
<accession>A0AAW7Z7V3</accession>
<dbReference type="AlphaFoldDB" id="A0AAW7Z7V3"/>
<comment type="caution">
    <text evidence="2">The sequence shown here is derived from an EMBL/GenBank/DDBJ whole genome shotgun (WGS) entry which is preliminary data.</text>
</comment>
<protein>
    <submittedName>
        <fullName evidence="2">Uncharacterized protein</fullName>
    </submittedName>
</protein>
<dbReference type="RefSeq" id="WP_303538746.1">
    <property type="nucleotide sequence ID" value="NZ_JAUOQI010000012.1"/>
</dbReference>
<organism evidence="2 3">
    <name type="scientific">Alteromonas stellipolaris</name>
    <dbReference type="NCBI Taxonomy" id="233316"/>
    <lineage>
        <taxon>Bacteria</taxon>
        <taxon>Pseudomonadati</taxon>
        <taxon>Pseudomonadota</taxon>
        <taxon>Gammaproteobacteria</taxon>
        <taxon>Alteromonadales</taxon>
        <taxon>Alteromonadaceae</taxon>
        <taxon>Alteromonas/Salinimonas group</taxon>
        <taxon>Alteromonas</taxon>
    </lineage>
</organism>
<dbReference type="Proteomes" id="UP001170717">
    <property type="component" value="Unassembled WGS sequence"/>
</dbReference>
<dbReference type="EMBL" id="JAUOQI010000012">
    <property type="protein sequence ID" value="MDO6578828.1"/>
    <property type="molecule type" value="Genomic_DNA"/>
</dbReference>
<evidence type="ECO:0000313" key="3">
    <source>
        <dbReference type="Proteomes" id="UP001170717"/>
    </source>
</evidence>
<reference evidence="2" key="1">
    <citation type="submission" date="2023-07" db="EMBL/GenBank/DDBJ databases">
        <title>Genome content predicts the carbon catabolic preferences of heterotrophic bacteria.</title>
        <authorList>
            <person name="Gralka M."/>
        </authorList>
    </citation>
    <scope>NUCLEOTIDE SEQUENCE</scope>
    <source>
        <strain evidence="2">F2M12</strain>
    </source>
</reference>